<dbReference type="RefSeq" id="WP_180145237.1">
    <property type="nucleotide sequence ID" value="NZ_CAADHO010000011.1"/>
</dbReference>
<keyword evidence="6" id="KW-0812">Transmembrane</keyword>
<sequence length="252" mass="26782">MNRLMLSACAAALLHAFFFLMPLPTAPVTPPSAPTHGTTISVSMTVSSVQSAAPPKAVAKPKPLKTPPKKKKPVPSKKPPVQKKKTQAKRIKPKKAAKKKVPVLEPVEELPTPAPPVAAEEPEPSPKSDEPSAPVEVAMAQEADQESQETVEPASAPAVGGTLTDAQPTSVYAPEPRYPKAAIRRGYQGVVLLDILVAGDGHVEKVKLKTSSGHGVLDRSALKSVKKWRFSASGSDQPTWVTLPVRFELRGI</sequence>
<dbReference type="Pfam" id="PF03544">
    <property type="entry name" value="TonB_C"/>
    <property type="match status" value="1"/>
</dbReference>
<evidence type="ECO:0000256" key="4">
    <source>
        <dbReference type="ARBA" id="ARBA00022475"/>
    </source>
</evidence>
<keyword evidence="14" id="KW-1185">Reference proteome</keyword>
<protein>
    <submittedName>
        <fullName evidence="13">Tonb c-terminal</fullName>
    </submittedName>
</protein>
<evidence type="ECO:0000256" key="9">
    <source>
        <dbReference type="ARBA" id="ARBA00023136"/>
    </source>
</evidence>
<keyword evidence="4" id="KW-1003">Cell membrane</keyword>
<dbReference type="GO" id="GO:0015031">
    <property type="term" value="P:protein transport"/>
    <property type="evidence" value="ECO:0007669"/>
    <property type="project" value="UniProtKB-KW"/>
</dbReference>
<dbReference type="InterPro" id="IPR006260">
    <property type="entry name" value="TonB/TolA_C"/>
</dbReference>
<dbReference type="GO" id="GO:0031992">
    <property type="term" value="F:energy transducer activity"/>
    <property type="evidence" value="ECO:0007669"/>
    <property type="project" value="InterPro"/>
</dbReference>
<proteinExistence type="inferred from homology"/>
<dbReference type="PRINTS" id="PR01374">
    <property type="entry name" value="TONBPROTEIN"/>
</dbReference>
<keyword evidence="3" id="KW-0813">Transport</keyword>
<dbReference type="GO" id="GO:0098797">
    <property type="term" value="C:plasma membrane protein complex"/>
    <property type="evidence" value="ECO:0007669"/>
    <property type="project" value="TreeGrafter"/>
</dbReference>
<keyword evidence="5" id="KW-0997">Cell inner membrane</keyword>
<dbReference type="InterPro" id="IPR003538">
    <property type="entry name" value="TonB"/>
</dbReference>
<dbReference type="GO" id="GO:0015891">
    <property type="term" value="P:siderophore transport"/>
    <property type="evidence" value="ECO:0007669"/>
    <property type="project" value="InterPro"/>
</dbReference>
<keyword evidence="8" id="KW-1133">Transmembrane helix</keyword>
<keyword evidence="9" id="KW-0472">Membrane</keyword>
<organism evidence="13 14">
    <name type="scientific">Desulfoluna butyratoxydans</name>
    <dbReference type="NCBI Taxonomy" id="231438"/>
    <lineage>
        <taxon>Bacteria</taxon>
        <taxon>Pseudomonadati</taxon>
        <taxon>Thermodesulfobacteriota</taxon>
        <taxon>Desulfobacteria</taxon>
        <taxon>Desulfobacterales</taxon>
        <taxon>Desulfolunaceae</taxon>
        <taxon>Desulfoluna</taxon>
    </lineage>
</organism>
<dbReference type="PANTHER" id="PTHR33446">
    <property type="entry name" value="PROTEIN TONB-RELATED"/>
    <property type="match status" value="1"/>
</dbReference>
<dbReference type="GO" id="GO:0030288">
    <property type="term" value="C:outer membrane-bounded periplasmic space"/>
    <property type="evidence" value="ECO:0007669"/>
    <property type="project" value="InterPro"/>
</dbReference>
<evidence type="ECO:0000256" key="1">
    <source>
        <dbReference type="ARBA" id="ARBA00004383"/>
    </source>
</evidence>
<feature type="domain" description="TonB C-terminal" evidence="12">
    <location>
        <begin position="163"/>
        <end position="252"/>
    </location>
</feature>
<feature type="signal peptide" evidence="11">
    <location>
        <begin position="1"/>
        <end position="26"/>
    </location>
</feature>
<evidence type="ECO:0000256" key="5">
    <source>
        <dbReference type="ARBA" id="ARBA00022519"/>
    </source>
</evidence>
<dbReference type="Proteomes" id="UP000507962">
    <property type="component" value="Unassembled WGS sequence"/>
</dbReference>
<evidence type="ECO:0000313" key="14">
    <source>
        <dbReference type="Proteomes" id="UP000507962"/>
    </source>
</evidence>
<reference evidence="13 14" key="1">
    <citation type="submission" date="2019-03" db="EMBL/GenBank/DDBJ databases">
        <authorList>
            <person name="Nijsse B."/>
        </authorList>
    </citation>
    <scope>NUCLEOTIDE SEQUENCE [LARGE SCALE GENOMIC DNA]</scope>
    <source>
        <strain evidence="13">Desulfoluna butyratoxydans MSL71</strain>
    </source>
</reference>
<accession>A0A4U8YS94</accession>
<dbReference type="SUPFAM" id="SSF74653">
    <property type="entry name" value="TolA/TonB C-terminal domain"/>
    <property type="match status" value="1"/>
</dbReference>
<evidence type="ECO:0000313" key="13">
    <source>
        <dbReference type="EMBL" id="VFQ46790.1"/>
    </source>
</evidence>
<dbReference type="PROSITE" id="PS52015">
    <property type="entry name" value="TONB_CTD"/>
    <property type="match status" value="1"/>
</dbReference>
<dbReference type="AlphaFoldDB" id="A0A4U8YS94"/>
<comment type="similarity">
    <text evidence="2">Belongs to the TonB family.</text>
</comment>
<dbReference type="EMBL" id="CAADHO010000011">
    <property type="protein sequence ID" value="VFQ46790.1"/>
    <property type="molecule type" value="Genomic_DNA"/>
</dbReference>
<feature type="region of interest" description="Disordered" evidence="10">
    <location>
        <begin position="49"/>
        <end position="172"/>
    </location>
</feature>
<dbReference type="NCBIfam" id="TIGR01352">
    <property type="entry name" value="tonB_Cterm"/>
    <property type="match status" value="1"/>
</dbReference>
<keyword evidence="7" id="KW-0653">Protein transport</keyword>
<feature type="chain" id="PRO_5020970643" evidence="11">
    <location>
        <begin position="27"/>
        <end position="252"/>
    </location>
</feature>
<evidence type="ECO:0000256" key="8">
    <source>
        <dbReference type="ARBA" id="ARBA00022989"/>
    </source>
</evidence>
<dbReference type="GO" id="GO:0055085">
    <property type="term" value="P:transmembrane transport"/>
    <property type="evidence" value="ECO:0007669"/>
    <property type="project" value="InterPro"/>
</dbReference>
<evidence type="ECO:0000256" key="2">
    <source>
        <dbReference type="ARBA" id="ARBA00006555"/>
    </source>
</evidence>
<evidence type="ECO:0000259" key="12">
    <source>
        <dbReference type="PROSITE" id="PS52015"/>
    </source>
</evidence>
<evidence type="ECO:0000256" key="10">
    <source>
        <dbReference type="SAM" id="MobiDB-lite"/>
    </source>
</evidence>
<dbReference type="InterPro" id="IPR037682">
    <property type="entry name" value="TonB_C"/>
</dbReference>
<dbReference type="InterPro" id="IPR051045">
    <property type="entry name" value="TonB-dependent_transducer"/>
</dbReference>
<feature type="compositionally biased region" description="Basic residues" evidence="10">
    <location>
        <begin position="67"/>
        <end position="101"/>
    </location>
</feature>
<keyword evidence="11" id="KW-0732">Signal</keyword>
<comment type="subcellular location">
    <subcellularLocation>
        <location evidence="1">Cell inner membrane</location>
        <topology evidence="1">Single-pass membrane protein</topology>
        <orientation evidence="1">Periplasmic side</orientation>
    </subcellularLocation>
</comment>
<dbReference type="PANTHER" id="PTHR33446:SF2">
    <property type="entry name" value="PROTEIN TONB"/>
    <property type="match status" value="1"/>
</dbReference>
<feature type="compositionally biased region" description="Low complexity" evidence="10">
    <location>
        <begin position="49"/>
        <end position="61"/>
    </location>
</feature>
<evidence type="ECO:0000256" key="7">
    <source>
        <dbReference type="ARBA" id="ARBA00022927"/>
    </source>
</evidence>
<dbReference type="Gene3D" id="3.30.1150.10">
    <property type="match status" value="1"/>
</dbReference>
<evidence type="ECO:0000256" key="11">
    <source>
        <dbReference type="SAM" id="SignalP"/>
    </source>
</evidence>
<gene>
    <name evidence="13" type="ORF">MSL71_44660</name>
</gene>
<evidence type="ECO:0000256" key="3">
    <source>
        <dbReference type="ARBA" id="ARBA00022448"/>
    </source>
</evidence>
<name>A0A4U8YS94_9BACT</name>
<evidence type="ECO:0000256" key="6">
    <source>
        <dbReference type="ARBA" id="ARBA00022692"/>
    </source>
</evidence>